<sequence length="136" mass="14680">MSFAPLLDAPLAIQLHVAAVCVAVILAPVQLIGPKGTPRHRLLGWIWVAAIVGACVSAFFILDRPIPPHVGPVSWLHLLAAFTLVRVGQAVAAARRHDVERHRRAMRAIAWLALGIPLVVAFAVPGRIMFRVVFGP</sequence>
<dbReference type="OrthoDB" id="9815686at2"/>
<feature type="transmembrane region" description="Helical" evidence="1">
    <location>
        <begin position="74"/>
        <end position="94"/>
    </location>
</feature>
<gene>
    <name evidence="2" type="ORF">P409_24970</name>
</gene>
<dbReference type="AlphaFoldDB" id="A0A0A0D1C2"/>
<accession>A0A0A0D1C2</accession>
<feature type="transmembrane region" description="Helical" evidence="1">
    <location>
        <begin position="44"/>
        <end position="62"/>
    </location>
</feature>
<dbReference type="RefSeq" id="WP_034844903.1">
    <property type="nucleotide sequence ID" value="NZ_JANX01000430.1"/>
</dbReference>
<evidence type="ECO:0008006" key="4">
    <source>
        <dbReference type="Google" id="ProtNLM"/>
    </source>
</evidence>
<evidence type="ECO:0000313" key="2">
    <source>
        <dbReference type="EMBL" id="KGM31824.1"/>
    </source>
</evidence>
<comment type="caution">
    <text evidence="2">The sequence shown here is derived from an EMBL/GenBank/DDBJ whole genome shotgun (WGS) entry which is preliminary data.</text>
</comment>
<dbReference type="EMBL" id="JANX01000430">
    <property type="protein sequence ID" value="KGM31824.1"/>
    <property type="molecule type" value="Genomic_DNA"/>
</dbReference>
<reference evidence="2 3" key="1">
    <citation type="submission" date="2014-01" db="EMBL/GenBank/DDBJ databases">
        <title>Genome sequence determination for a cystic fibrosis isolate, Inquilinus limosus.</title>
        <authorList>
            <person name="Pino M."/>
            <person name="Di Conza J."/>
            <person name="Gutkind G."/>
        </authorList>
    </citation>
    <scope>NUCLEOTIDE SEQUENCE [LARGE SCALE GENOMIC DNA]</scope>
    <source>
        <strain evidence="2 3">MP06</strain>
    </source>
</reference>
<keyword evidence="1" id="KW-0812">Transmembrane</keyword>
<feature type="transmembrane region" description="Helical" evidence="1">
    <location>
        <begin position="12"/>
        <end position="32"/>
    </location>
</feature>
<name>A0A0A0D1C2_9PROT</name>
<evidence type="ECO:0000256" key="1">
    <source>
        <dbReference type="SAM" id="Phobius"/>
    </source>
</evidence>
<keyword evidence="1" id="KW-0472">Membrane</keyword>
<dbReference type="Pfam" id="PF10067">
    <property type="entry name" value="DUF2306"/>
    <property type="match status" value="1"/>
</dbReference>
<feature type="transmembrane region" description="Helical" evidence="1">
    <location>
        <begin position="106"/>
        <end position="130"/>
    </location>
</feature>
<organism evidence="2 3">
    <name type="scientific">Inquilinus limosus MP06</name>
    <dbReference type="NCBI Taxonomy" id="1398085"/>
    <lineage>
        <taxon>Bacteria</taxon>
        <taxon>Pseudomonadati</taxon>
        <taxon>Pseudomonadota</taxon>
        <taxon>Alphaproteobacteria</taxon>
        <taxon>Rhodospirillales</taxon>
        <taxon>Rhodospirillaceae</taxon>
        <taxon>Inquilinus</taxon>
    </lineage>
</organism>
<dbReference type="InterPro" id="IPR018750">
    <property type="entry name" value="DUF2306_membrane"/>
</dbReference>
<keyword evidence="1" id="KW-1133">Transmembrane helix</keyword>
<protein>
    <recommendedName>
        <fullName evidence="4">DUF2306 domain-containing protein</fullName>
    </recommendedName>
</protein>
<proteinExistence type="predicted"/>
<evidence type="ECO:0000313" key="3">
    <source>
        <dbReference type="Proteomes" id="UP000029995"/>
    </source>
</evidence>
<dbReference type="Proteomes" id="UP000029995">
    <property type="component" value="Unassembled WGS sequence"/>
</dbReference>